<dbReference type="KEGG" id="crq:GCK72_022876"/>
<dbReference type="AlphaFoldDB" id="A0A6A5FVI5"/>
<sequence>MDSSNRSRSTSRNSSEFELIADVNHVDKAVQNGVEEDRSLEEPKETSTDTSVKEALPEPAESSAPPALTKDEAMAKITVKEWNEVTEKLSYLEKEVDKLKAMMDILKVNASNESRDNKYASSSQRFNPQLEVPRHELEFPIRGSSPGRRSPVSQYMDRTGRYAHCSPSQQNFRYRSTSPQNRGFQLSHQSRRDYESCSSRNGQHARSPTASTNSWESSSPSQGNRNAQWSSGSPIPPRLRSPSIRNGYDDRPSIRGGFRSTTPIRFLVGKMYRDPDVQVRCVFCGGEHFHDRCPVVVDPMERRAHLWDNGRCIACLRKNCPLFHPQLRCRYCDGRVEDVIHHSSVCTRPEVRESYRWQ</sequence>
<dbReference type="GeneID" id="9798548"/>
<organism evidence="2 3">
    <name type="scientific">Caenorhabditis remanei</name>
    <name type="common">Caenorhabditis vulgaris</name>
    <dbReference type="NCBI Taxonomy" id="31234"/>
    <lineage>
        <taxon>Eukaryota</taxon>
        <taxon>Metazoa</taxon>
        <taxon>Ecdysozoa</taxon>
        <taxon>Nematoda</taxon>
        <taxon>Chromadorea</taxon>
        <taxon>Rhabditida</taxon>
        <taxon>Rhabditina</taxon>
        <taxon>Rhabditomorpha</taxon>
        <taxon>Rhabditoidea</taxon>
        <taxon>Rhabditidae</taxon>
        <taxon>Peloderinae</taxon>
        <taxon>Caenorhabditis</taxon>
    </lineage>
</organism>
<feature type="compositionally biased region" description="Polar residues" evidence="1">
    <location>
        <begin position="196"/>
        <end position="229"/>
    </location>
</feature>
<evidence type="ECO:0000313" key="3">
    <source>
        <dbReference type="Proteomes" id="UP000483820"/>
    </source>
</evidence>
<comment type="caution">
    <text evidence="2">The sequence shown here is derived from an EMBL/GenBank/DDBJ whole genome shotgun (WGS) entry which is preliminary data.</text>
</comment>
<feature type="compositionally biased region" description="Low complexity" evidence="1">
    <location>
        <begin position="57"/>
        <end position="68"/>
    </location>
</feature>
<reference evidence="2 3" key="1">
    <citation type="submission" date="2019-12" db="EMBL/GenBank/DDBJ databases">
        <title>Chromosome-level assembly of the Caenorhabditis remanei genome.</title>
        <authorList>
            <person name="Teterina A.A."/>
            <person name="Willis J.H."/>
            <person name="Phillips P.C."/>
        </authorList>
    </citation>
    <scope>NUCLEOTIDE SEQUENCE [LARGE SCALE GENOMIC DNA]</scope>
    <source>
        <strain evidence="2 3">PX506</strain>
        <tissue evidence="2">Whole organism</tissue>
    </source>
</reference>
<feature type="region of interest" description="Disordered" evidence="1">
    <location>
        <begin position="162"/>
        <end position="256"/>
    </location>
</feature>
<dbReference type="Proteomes" id="UP000483820">
    <property type="component" value="Chromosome X"/>
</dbReference>
<protein>
    <submittedName>
        <fullName evidence="2">Uncharacterized protein</fullName>
    </submittedName>
</protein>
<evidence type="ECO:0000313" key="2">
    <source>
        <dbReference type="EMBL" id="KAF1746421.1"/>
    </source>
</evidence>
<feature type="compositionally biased region" description="Basic and acidic residues" evidence="1">
    <location>
        <begin position="35"/>
        <end position="56"/>
    </location>
</feature>
<dbReference type="CTD" id="9798548"/>
<dbReference type="EMBL" id="WUAV01000006">
    <property type="protein sequence ID" value="KAF1746421.1"/>
    <property type="molecule type" value="Genomic_DNA"/>
</dbReference>
<accession>A0A6A5FVI5</accession>
<name>A0A6A5FVI5_CAERE</name>
<feature type="region of interest" description="Disordered" evidence="1">
    <location>
        <begin position="1"/>
        <end position="72"/>
    </location>
</feature>
<proteinExistence type="predicted"/>
<dbReference type="RefSeq" id="XP_003102881.2">
    <property type="nucleotide sequence ID" value="XM_003102833.2"/>
</dbReference>
<feature type="compositionally biased region" description="Low complexity" evidence="1">
    <location>
        <begin position="1"/>
        <end position="14"/>
    </location>
</feature>
<feature type="compositionally biased region" description="Polar residues" evidence="1">
    <location>
        <begin position="166"/>
        <end position="188"/>
    </location>
</feature>
<evidence type="ECO:0000256" key="1">
    <source>
        <dbReference type="SAM" id="MobiDB-lite"/>
    </source>
</evidence>
<gene>
    <name evidence="2" type="ORF">GCK72_022876</name>
</gene>